<evidence type="ECO:0000313" key="2">
    <source>
        <dbReference type="Proteomes" id="UP000044602"/>
    </source>
</evidence>
<protein>
    <submittedName>
        <fullName evidence="1">Uncharacterized protein</fullName>
    </submittedName>
</protein>
<accession>A0A0G4N6Z9</accession>
<gene>
    <name evidence="1" type="ORF">BN1708_008699</name>
</gene>
<organism evidence="1 2">
    <name type="scientific">Verticillium longisporum</name>
    <name type="common">Verticillium dahliae var. longisporum</name>
    <dbReference type="NCBI Taxonomy" id="100787"/>
    <lineage>
        <taxon>Eukaryota</taxon>
        <taxon>Fungi</taxon>
        <taxon>Dikarya</taxon>
        <taxon>Ascomycota</taxon>
        <taxon>Pezizomycotina</taxon>
        <taxon>Sordariomycetes</taxon>
        <taxon>Hypocreomycetidae</taxon>
        <taxon>Glomerellales</taxon>
        <taxon>Plectosphaerellaceae</taxon>
        <taxon>Verticillium</taxon>
    </lineage>
</organism>
<feature type="non-terminal residue" evidence="1">
    <location>
        <position position="177"/>
    </location>
</feature>
<name>A0A0G4N6Z9_VERLO</name>
<proteinExistence type="predicted"/>
<dbReference type="AlphaFoldDB" id="A0A0G4N6Z9"/>
<reference evidence="2" key="1">
    <citation type="submission" date="2015-05" db="EMBL/GenBank/DDBJ databases">
        <authorList>
            <person name="Fogelqvist Johan"/>
        </authorList>
    </citation>
    <scope>NUCLEOTIDE SEQUENCE [LARGE SCALE GENOMIC DNA]</scope>
</reference>
<evidence type="ECO:0000313" key="1">
    <source>
        <dbReference type="EMBL" id="CRK42233.1"/>
    </source>
</evidence>
<dbReference type="EMBL" id="CVQH01027416">
    <property type="protein sequence ID" value="CRK42233.1"/>
    <property type="molecule type" value="Genomic_DNA"/>
</dbReference>
<sequence length="177" mass="19764">MAFDESDADGIEDDGLVADARAGGLDADEVTSSYGGVPMYDAERPGAEPGRVVKHALLSPPSPSKLAKRARQVQSHGTTEHRFRCTAVDHRTFLSWVYRISQGLLFDRIDDVEYNLLLLKALSLRRGPGLIGSGALFRHHWQLLFRTGPEMAYWVAYTVMQAADQTLSRQLYQPFQK</sequence>
<keyword evidence="2" id="KW-1185">Reference proteome</keyword>
<dbReference type="Proteomes" id="UP000044602">
    <property type="component" value="Unassembled WGS sequence"/>
</dbReference>